<dbReference type="Gene3D" id="1.10.1200.10">
    <property type="entry name" value="ACP-like"/>
    <property type="match status" value="1"/>
</dbReference>
<evidence type="ECO:0000313" key="1">
    <source>
        <dbReference type="EMBL" id="MBB5113503.1"/>
    </source>
</evidence>
<dbReference type="SUPFAM" id="SSF47336">
    <property type="entry name" value="ACP-like"/>
    <property type="match status" value="1"/>
</dbReference>
<sequence length="79" mass="8608">MSMSSRLVRLVADVLELPVDQVDDETGPATTAAWVSLRHLQIVAAVEDAYGIALKPREIRTVRSVADLRALLAQRGVPE</sequence>
<accession>A0ABR6MDP4</accession>
<dbReference type="Proteomes" id="UP000618986">
    <property type="component" value="Unassembled WGS sequence"/>
</dbReference>
<evidence type="ECO:0000313" key="2">
    <source>
        <dbReference type="Proteomes" id="UP000618986"/>
    </source>
</evidence>
<dbReference type="EMBL" id="JACHJC010000001">
    <property type="protein sequence ID" value="MBB5113503.1"/>
    <property type="molecule type" value="Genomic_DNA"/>
</dbReference>
<name>A0ABR6MDP4_MICEC</name>
<reference evidence="1 2" key="1">
    <citation type="submission" date="2020-08" db="EMBL/GenBank/DDBJ databases">
        <title>Sequencing the genomes of 1000 actinobacteria strains.</title>
        <authorList>
            <person name="Klenk H.-P."/>
        </authorList>
    </citation>
    <scope>NUCLEOTIDE SEQUENCE [LARGE SCALE GENOMIC DNA]</scope>
    <source>
        <strain evidence="1 2">DSM 43036</strain>
    </source>
</reference>
<gene>
    <name evidence="1" type="ORF">FHU28_003342</name>
</gene>
<organism evidence="1 2">
    <name type="scientific">Micromonospora echinospora</name>
    <name type="common">Micromonospora purpurea</name>
    <dbReference type="NCBI Taxonomy" id="1877"/>
    <lineage>
        <taxon>Bacteria</taxon>
        <taxon>Bacillati</taxon>
        <taxon>Actinomycetota</taxon>
        <taxon>Actinomycetes</taxon>
        <taxon>Micromonosporales</taxon>
        <taxon>Micromonosporaceae</taxon>
        <taxon>Micromonospora</taxon>
    </lineage>
</organism>
<dbReference type="InterPro" id="IPR036736">
    <property type="entry name" value="ACP-like_sf"/>
</dbReference>
<comment type="caution">
    <text evidence="1">The sequence shown here is derived from an EMBL/GenBank/DDBJ whole genome shotgun (WGS) entry which is preliminary data.</text>
</comment>
<proteinExistence type="predicted"/>
<keyword evidence="2" id="KW-1185">Reference proteome</keyword>
<dbReference type="RefSeq" id="WP_260413037.1">
    <property type="nucleotide sequence ID" value="NZ_JACHJC010000001.1"/>
</dbReference>
<protein>
    <submittedName>
        <fullName evidence="1">Acyl carrier protein</fullName>
    </submittedName>
</protein>
<dbReference type="GeneID" id="300293907"/>